<evidence type="ECO:0000256" key="5">
    <source>
        <dbReference type="ARBA" id="ARBA00022505"/>
    </source>
</evidence>
<keyword evidence="6 9" id="KW-0812">Transmembrane</keyword>
<comment type="function">
    <text evidence="10">Part of the binding-protein-dependent transport system for molybdenum; probably responsible for the translocation of the substrate across the membrane.</text>
</comment>
<feature type="transmembrane region" description="Helical" evidence="9">
    <location>
        <begin position="47"/>
        <end position="68"/>
    </location>
</feature>
<keyword evidence="13" id="KW-1185">Reference proteome</keyword>
<evidence type="ECO:0000256" key="9">
    <source>
        <dbReference type="RuleBase" id="RU363032"/>
    </source>
</evidence>
<keyword evidence="8 9" id="KW-0472">Membrane</keyword>
<dbReference type="InterPro" id="IPR000515">
    <property type="entry name" value="MetI-like"/>
</dbReference>
<keyword evidence="7 9" id="KW-1133">Transmembrane helix</keyword>
<protein>
    <recommendedName>
        <fullName evidence="10">Molybdenum transport system permease</fullName>
    </recommendedName>
</protein>
<name>A0ABY9JXI2_9BACI</name>
<proteinExistence type="inferred from homology"/>
<feature type="transmembrane region" description="Helical" evidence="9">
    <location>
        <begin position="134"/>
        <end position="155"/>
    </location>
</feature>
<dbReference type="SUPFAM" id="SSF161098">
    <property type="entry name" value="MetI-like"/>
    <property type="match status" value="1"/>
</dbReference>
<comment type="similarity">
    <text evidence="2 10">Belongs to the binding-protein-dependent transport system permease family. CysTW subfamily.</text>
</comment>
<organism evidence="12 13">
    <name type="scientific">Bacillus carboniphilus</name>
    <dbReference type="NCBI Taxonomy" id="86663"/>
    <lineage>
        <taxon>Bacteria</taxon>
        <taxon>Bacillati</taxon>
        <taxon>Bacillota</taxon>
        <taxon>Bacilli</taxon>
        <taxon>Bacillales</taxon>
        <taxon>Bacillaceae</taxon>
        <taxon>Bacillus</taxon>
    </lineage>
</organism>
<dbReference type="PROSITE" id="PS50928">
    <property type="entry name" value="ABC_TM1"/>
    <property type="match status" value="1"/>
</dbReference>
<gene>
    <name evidence="12" type="primary">modB</name>
    <name evidence="12" type="ORF">LC087_16980</name>
</gene>
<evidence type="ECO:0000256" key="6">
    <source>
        <dbReference type="ARBA" id="ARBA00022692"/>
    </source>
</evidence>
<dbReference type="PANTHER" id="PTHR30183">
    <property type="entry name" value="MOLYBDENUM TRANSPORT SYSTEM PERMEASE PROTEIN MODB"/>
    <property type="match status" value="1"/>
</dbReference>
<feature type="transmembrane region" description="Helical" evidence="9">
    <location>
        <begin position="88"/>
        <end position="106"/>
    </location>
</feature>
<dbReference type="NCBIfam" id="TIGR02141">
    <property type="entry name" value="modB_ABC"/>
    <property type="match status" value="1"/>
</dbReference>
<evidence type="ECO:0000256" key="7">
    <source>
        <dbReference type="ARBA" id="ARBA00022989"/>
    </source>
</evidence>
<evidence type="ECO:0000313" key="13">
    <source>
        <dbReference type="Proteomes" id="UP001197974"/>
    </source>
</evidence>
<dbReference type="InterPro" id="IPR011867">
    <property type="entry name" value="ModB_ABC"/>
</dbReference>
<dbReference type="Gene3D" id="1.10.3720.10">
    <property type="entry name" value="MetI-like"/>
    <property type="match status" value="1"/>
</dbReference>
<dbReference type="RefSeq" id="WP_226542444.1">
    <property type="nucleotide sequence ID" value="NZ_CP129013.1"/>
</dbReference>
<accession>A0ABY9JXI2</accession>
<evidence type="ECO:0000256" key="3">
    <source>
        <dbReference type="ARBA" id="ARBA00022448"/>
    </source>
</evidence>
<dbReference type="Pfam" id="PF00528">
    <property type="entry name" value="BPD_transp_1"/>
    <property type="match status" value="1"/>
</dbReference>
<dbReference type="PANTHER" id="PTHR30183:SF3">
    <property type="entry name" value="MOLYBDENUM TRANSPORT SYSTEM PERMEASE PROTEIN MODB"/>
    <property type="match status" value="1"/>
</dbReference>
<evidence type="ECO:0000256" key="4">
    <source>
        <dbReference type="ARBA" id="ARBA00022475"/>
    </source>
</evidence>
<dbReference type="EMBL" id="CP129013">
    <property type="protein sequence ID" value="WLR42376.1"/>
    <property type="molecule type" value="Genomic_DNA"/>
</dbReference>
<feature type="transmembrane region" description="Helical" evidence="9">
    <location>
        <begin position="195"/>
        <end position="213"/>
    </location>
</feature>
<keyword evidence="5 10" id="KW-0500">Molybdenum</keyword>
<sequence length="220" mass="24381">MINDFWYPVQFSLIVAILATVITFFLAIWVSYTIISKKLKGENIIESFIMLPLVLPPSVLGFILLNVFGIHSPFGKITMFLFNETILFSKYAAVIAATIVAFPLMYQAAKTGFKNVEGEIEEAAKIDGATNGKVFLYVTLPLASKTLMMGVILSFTRALGEFGATLMFAGNIRGKTETLSTAIYVAIESGETLRAWQYASISISLSLLFLVMIKRLEDRY</sequence>
<evidence type="ECO:0000259" key="11">
    <source>
        <dbReference type="PROSITE" id="PS50928"/>
    </source>
</evidence>
<evidence type="ECO:0000256" key="10">
    <source>
        <dbReference type="RuleBase" id="RU365097"/>
    </source>
</evidence>
<dbReference type="InterPro" id="IPR035906">
    <property type="entry name" value="MetI-like_sf"/>
</dbReference>
<keyword evidence="4 10" id="KW-1003">Cell membrane</keyword>
<evidence type="ECO:0000256" key="1">
    <source>
        <dbReference type="ARBA" id="ARBA00004651"/>
    </source>
</evidence>
<comment type="subcellular location">
    <subcellularLocation>
        <location evidence="1 9">Cell membrane</location>
        <topology evidence="1 9">Multi-pass membrane protein</topology>
    </subcellularLocation>
</comment>
<feature type="transmembrane region" description="Helical" evidence="9">
    <location>
        <begin position="12"/>
        <end position="35"/>
    </location>
</feature>
<feature type="domain" description="ABC transmembrane type-1" evidence="11">
    <location>
        <begin position="9"/>
        <end position="217"/>
    </location>
</feature>
<evidence type="ECO:0000256" key="2">
    <source>
        <dbReference type="ARBA" id="ARBA00007069"/>
    </source>
</evidence>
<keyword evidence="3 9" id="KW-0813">Transport</keyword>
<reference evidence="12 13" key="1">
    <citation type="submission" date="2023-06" db="EMBL/GenBank/DDBJ databases">
        <title>Five Gram-positive bacteria isolated from mangrove sediments in Shenzhen, Guangdong, China.</title>
        <authorList>
            <person name="Yu S."/>
            <person name="Zheng W."/>
            <person name="Huang Y."/>
        </authorList>
    </citation>
    <scope>NUCLEOTIDE SEQUENCE [LARGE SCALE GENOMIC DNA]</scope>
    <source>
        <strain evidence="12 13">SaN35-3</strain>
    </source>
</reference>
<dbReference type="CDD" id="cd06261">
    <property type="entry name" value="TM_PBP2"/>
    <property type="match status" value="1"/>
</dbReference>
<dbReference type="Proteomes" id="UP001197974">
    <property type="component" value="Chromosome"/>
</dbReference>
<evidence type="ECO:0000256" key="8">
    <source>
        <dbReference type="ARBA" id="ARBA00023136"/>
    </source>
</evidence>
<evidence type="ECO:0000313" key="12">
    <source>
        <dbReference type="EMBL" id="WLR42376.1"/>
    </source>
</evidence>